<dbReference type="Proteomes" id="UP000462152">
    <property type="component" value="Unassembled WGS sequence"/>
</dbReference>
<dbReference type="Gene3D" id="3.30.920.30">
    <property type="entry name" value="Hypothetical protein"/>
    <property type="match status" value="1"/>
</dbReference>
<comment type="caution">
    <text evidence="1">The sequence shown here is derived from an EMBL/GenBank/DDBJ whole genome shotgun (WGS) entry which is preliminary data.</text>
</comment>
<protein>
    <recommendedName>
        <fullName evidence="3">Addiction module toxin, HicA family</fullName>
    </recommendedName>
</protein>
<dbReference type="AlphaFoldDB" id="A0A7M3SW42"/>
<dbReference type="GO" id="GO:0003729">
    <property type="term" value="F:mRNA binding"/>
    <property type="evidence" value="ECO:0007669"/>
    <property type="project" value="InterPro"/>
</dbReference>
<sequence length="71" mass="8225">MTRQQEILKKLRKAARSAGYTFEFSRSGGNHDIYDLDGVMIVVPRHRDINELTAVSIYKAAETKLGEKWWK</sequence>
<organism evidence="1 2">
    <name type="scientific">Rothia koreensis</name>
    <dbReference type="NCBI Taxonomy" id="592378"/>
    <lineage>
        <taxon>Bacteria</taxon>
        <taxon>Bacillati</taxon>
        <taxon>Actinomycetota</taxon>
        <taxon>Actinomycetes</taxon>
        <taxon>Micrococcales</taxon>
        <taxon>Micrococcaceae</taxon>
        <taxon>Rothia</taxon>
    </lineage>
</organism>
<dbReference type="EMBL" id="WOGT01000012">
    <property type="protein sequence ID" value="MUN56007.1"/>
    <property type="molecule type" value="Genomic_DNA"/>
</dbReference>
<dbReference type="OrthoDB" id="9799039at2"/>
<evidence type="ECO:0008006" key="3">
    <source>
        <dbReference type="Google" id="ProtNLM"/>
    </source>
</evidence>
<gene>
    <name evidence="1" type="ORF">GMA10_12445</name>
</gene>
<dbReference type="GO" id="GO:0016787">
    <property type="term" value="F:hydrolase activity"/>
    <property type="evidence" value="ECO:0007669"/>
    <property type="project" value="UniProtKB-KW"/>
</dbReference>
<reference evidence="1 2" key="1">
    <citation type="submission" date="2019-12" db="EMBL/GenBank/DDBJ databases">
        <authorList>
            <person name="Li J."/>
            <person name="Shi Y."/>
            <person name="Xu G."/>
            <person name="Xiao D."/>
            <person name="Ran X."/>
        </authorList>
    </citation>
    <scope>NUCLEOTIDE SEQUENCE [LARGE SCALE GENOMIC DNA]</scope>
    <source>
        <strain evidence="1 2">JCM 15915</strain>
    </source>
</reference>
<name>A0A7M3SW42_9MICC</name>
<dbReference type="GO" id="GO:0004519">
    <property type="term" value="F:endonuclease activity"/>
    <property type="evidence" value="ECO:0007669"/>
    <property type="project" value="UniProtKB-KW"/>
</dbReference>
<proteinExistence type="predicted"/>
<dbReference type="RefSeq" id="WP_129316069.1">
    <property type="nucleotide sequence ID" value="NZ_NOIQ01000017.1"/>
</dbReference>
<dbReference type="InterPro" id="IPR038570">
    <property type="entry name" value="HicA_sf"/>
</dbReference>
<accession>A0A7M3SW42</accession>
<evidence type="ECO:0000313" key="1">
    <source>
        <dbReference type="EMBL" id="MUN56007.1"/>
    </source>
</evidence>
<evidence type="ECO:0000313" key="2">
    <source>
        <dbReference type="Proteomes" id="UP000462152"/>
    </source>
</evidence>
<dbReference type="SUPFAM" id="SSF54786">
    <property type="entry name" value="YcfA/nrd intein domain"/>
    <property type="match status" value="1"/>
</dbReference>
<keyword evidence="2" id="KW-1185">Reference proteome</keyword>